<proteinExistence type="predicted"/>
<dbReference type="AlphaFoldDB" id="F5ZD13"/>
<reference evidence="1 2" key="1">
    <citation type="journal article" date="2011" name="J. Bacteriol.">
        <title>Complete genome sequence of the polycyclic aromatic hydrocarbon-degrading bacterium Alteromonas sp. strain SN2.</title>
        <authorList>
            <person name="Jin H.M."/>
            <person name="Jeong H."/>
            <person name="Moon E.J."/>
            <person name="Math R.K."/>
            <person name="Lee K."/>
            <person name="Kim H.J."/>
            <person name="Jeon C.O."/>
            <person name="Oh T.K."/>
            <person name="Kim J.F."/>
        </authorList>
    </citation>
    <scope>NUCLEOTIDE SEQUENCE [LARGE SCALE GENOMIC DNA]</scope>
    <source>
        <strain evidence="2">JCM 17741 / KACC 18427 / KCTC 11700BP / SN2</strain>
    </source>
</reference>
<dbReference type="OrthoDB" id="7783360at2"/>
<evidence type="ECO:0000313" key="2">
    <source>
        <dbReference type="Proteomes" id="UP000000683"/>
    </source>
</evidence>
<keyword evidence="1" id="KW-0378">Hydrolase</keyword>
<accession>F5ZD13</accession>
<gene>
    <name evidence="1" type="ordered locus">ambt_11270</name>
</gene>
<protein>
    <submittedName>
        <fullName evidence="1">Glycosyl hydrolase, family 52</fullName>
    </submittedName>
</protein>
<keyword evidence="2" id="KW-1185">Reference proteome</keyword>
<name>F5ZD13_ALTNA</name>
<dbReference type="KEGG" id="alt:ambt_11270"/>
<dbReference type="Proteomes" id="UP000000683">
    <property type="component" value="Chromosome"/>
</dbReference>
<dbReference type="RefSeq" id="WP_013784706.1">
    <property type="nucleotide sequence ID" value="NC_015554.1"/>
</dbReference>
<organism evidence="1 2">
    <name type="scientific">Alteromonas naphthalenivorans</name>
    <dbReference type="NCBI Taxonomy" id="715451"/>
    <lineage>
        <taxon>Bacteria</taxon>
        <taxon>Pseudomonadati</taxon>
        <taxon>Pseudomonadota</taxon>
        <taxon>Gammaproteobacteria</taxon>
        <taxon>Alteromonadales</taxon>
        <taxon>Alteromonadaceae</taxon>
        <taxon>Alteromonas/Salinimonas group</taxon>
        <taxon>Alteromonas</taxon>
    </lineage>
</organism>
<evidence type="ECO:0000313" key="1">
    <source>
        <dbReference type="EMBL" id="AEF03775.1"/>
    </source>
</evidence>
<dbReference type="HOGENOM" id="CLU_460533_0_0_6"/>
<dbReference type="EMBL" id="CP002339">
    <property type="protein sequence ID" value="AEF03775.1"/>
    <property type="molecule type" value="Genomic_DNA"/>
</dbReference>
<dbReference type="GO" id="GO:0016787">
    <property type="term" value="F:hydrolase activity"/>
    <property type="evidence" value="ECO:0007669"/>
    <property type="project" value="UniProtKB-KW"/>
</dbReference>
<sequence length="592" mass="67426">MSVGRYNHSGTSQSWYDVLDPAKTYTFEVWLRGTGKLKVIARRQNEHTNLELTKQWKLHSFDFTVPELYEDSKTRRIDLLISGDGKINIDNLRIYQKDAPYLGLLPDDKTSLKKSGMSYLRTHGFVKTFQKTYDLTQLTNPAGVTSSTHGNTLPQTLSAFMDVGIKPWLQIEPHFTKDEWLGLIEFIAAPYTPSTSSQNEKPWAAKRYYSGQKLPYTDVFNNIRFEIGNETWNRLFSPWTFPIMKDGVTNEHYSSGDTYGLYQRYVLSIFRESPYWDRLQNKLEPVLGGWNIKSYGQEAASKTPLTPLLTIAEYNGGWDQGEGVVTDTPEGYSSLLSFAAQTASSRAVKHITKATQIAEQRGTHLSVGTYEAGPGYARNGLNNAKVSKALYEEQEQVMKSVAAGTATVDTFLTLTRAGYITQNLFLFQRGDYWSSHAKWYLGGHPYPTWQWLTLLNNNGEGLGDLLKTKSENIPTRDVPAIARRKALDNMPMLDIYPFLNNKILTIVVISRFSEKTQSGPENYSDITIRIPYEKTELIEKWYMTGDYRTSNAKTVNSQFLMDKKLTSIRNSKLKIDELPHGHTQVYIIKIEN</sequence>
<dbReference type="eggNOG" id="COG3534">
    <property type="taxonomic scope" value="Bacteria"/>
</dbReference>
<dbReference type="Gene3D" id="2.60.120.260">
    <property type="entry name" value="Galactose-binding domain-like"/>
    <property type="match status" value="1"/>
</dbReference>